<keyword evidence="2" id="KW-0472">Membrane</keyword>
<reference evidence="5" key="3">
    <citation type="submission" date="2015-06" db="UniProtKB">
        <authorList>
            <consortium name="EnsemblMetazoa"/>
        </authorList>
    </citation>
    <scope>IDENTIFICATION</scope>
</reference>
<feature type="domain" description="LicD/FKTN/FKRP nucleotidyltransferase" evidence="3">
    <location>
        <begin position="216"/>
        <end position="270"/>
    </location>
</feature>
<dbReference type="PANTHER" id="PTHR43404:SF2">
    <property type="entry name" value="LIPOPOLYSACCHARIDE CHOLINEPHOSPHOTRANSFERASE LICD"/>
    <property type="match status" value="1"/>
</dbReference>
<dbReference type="PANTHER" id="PTHR43404">
    <property type="entry name" value="LIPOPOLYSACCHARIDE CHOLINEPHOSPHOTRANSFERASE LICD"/>
    <property type="match status" value="1"/>
</dbReference>
<feature type="compositionally biased region" description="Polar residues" evidence="1">
    <location>
        <begin position="126"/>
        <end position="148"/>
    </location>
</feature>
<dbReference type="OrthoDB" id="419198at2759"/>
<dbReference type="EMBL" id="KB312526">
    <property type="protein sequence ID" value="ELT87051.1"/>
    <property type="molecule type" value="Genomic_DNA"/>
</dbReference>
<sequence length="422" mass="48303">MKYHKDSPESMRVRKKNKLLKLLGLCAFGIFIVTWNLRGETTIVKSETTDLHHRDDISSNEAEADLSKRARDDHTSEVQTSISDAQYETTTLSGYSEASTEETGRVNSITTRNHRVQPHPRPHQGSLGQHHTNQTGHLSRNVESSESRNVAQLLRGPLPFHGKIPPNLMLNRLRKIKLNRNTSSSSTPQEFKRAMSPGEYQAIQDLLSVFHSAMTKKNLTYFIAAGTLLGSYRHHGIIPWDDDVDVYILSDQKMRVMQALNSLGSEHALHTKTVRWKLFSILSQPIQDYSWNFPFVDICMLDDYSDLLADSDPAFASRFSFPKDWIYPLRLRPFGRLMVWAPKNTERVLKQSYDINICASSKYDHREEKFTAGSISIGCDFLNKTYLFVKRDRVEGGTNETLWKGDQLISAHFERDVIDDQL</sequence>
<protein>
    <recommendedName>
        <fullName evidence="3">LicD/FKTN/FKRP nucleotidyltransferase domain-containing protein</fullName>
    </recommendedName>
</protein>
<evidence type="ECO:0000256" key="1">
    <source>
        <dbReference type="SAM" id="MobiDB-lite"/>
    </source>
</evidence>
<keyword evidence="2" id="KW-1133">Transmembrane helix</keyword>
<dbReference type="EnsemblMetazoa" id="CapteT192260">
    <property type="protein sequence ID" value="CapteP192260"/>
    <property type="gene ID" value="CapteG192260"/>
</dbReference>
<evidence type="ECO:0000259" key="3">
    <source>
        <dbReference type="Pfam" id="PF04991"/>
    </source>
</evidence>
<dbReference type="InterPro" id="IPR007074">
    <property type="entry name" value="LicD/FKTN/FKRP_NTP_transf"/>
</dbReference>
<feature type="compositionally biased region" description="Basic and acidic residues" evidence="1">
    <location>
        <begin position="65"/>
        <end position="76"/>
    </location>
</feature>
<accession>R7T393</accession>
<dbReference type="STRING" id="283909.R7T393"/>
<dbReference type="InterPro" id="IPR052942">
    <property type="entry name" value="LPS_cholinephosphotransferase"/>
</dbReference>
<keyword evidence="6" id="KW-1185">Reference proteome</keyword>
<gene>
    <name evidence="4" type="ORF">CAPTEDRAFT_192260</name>
</gene>
<organism evidence="4">
    <name type="scientific">Capitella teleta</name>
    <name type="common">Polychaete worm</name>
    <dbReference type="NCBI Taxonomy" id="283909"/>
    <lineage>
        <taxon>Eukaryota</taxon>
        <taxon>Metazoa</taxon>
        <taxon>Spiralia</taxon>
        <taxon>Lophotrochozoa</taxon>
        <taxon>Annelida</taxon>
        <taxon>Polychaeta</taxon>
        <taxon>Sedentaria</taxon>
        <taxon>Scolecida</taxon>
        <taxon>Capitellidae</taxon>
        <taxon>Capitella</taxon>
    </lineage>
</organism>
<dbReference type="Proteomes" id="UP000014760">
    <property type="component" value="Unassembled WGS sequence"/>
</dbReference>
<dbReference type="GO" id="GO:0009100">
    <property type="term" value="P:glycoprotein metabolic process"/>
    <property type="evidence" value="ECO:0007669"/>
    <property type="project" value="UniProtKB-ARBA"/>
</dbReference>
<evidence type="ECO:0000313" key="6">
    <source>
        <dbReference type="Proteomes" id="UP000014760"/>
    </source>
</evidence>
<evidence type="ECO:0000256" key="2">
    <source>
        <dbReference type="SAM" id="Phobius"/>
    </source>
</evidence>
<feature type="transmembrane region" description="Helical" evidence="2">
    <location>
        <begin position="20"/>
        <end position="37"/>
    </location>
</feature>
<feature type="compositionally biased region" description="Polar residues" evidence="1">
    <location>
        <begin position="77"/>
        <end position="98"/>
    </location>
</feature>
<dbReference type="Pfam" id="PF04991">
    <property type="entry name" value="LicD"/>
    <property type="match status" value="1"/>
</dbReference>
<dbReference type="AlphaFoldDB" id="R7T393"/>
<proteinExistence type="predicted"/>
<feature type="region of interest" description="Disordered" evidence="1">
    <location>
        <begin position="49"/>
        <end position="148"/>
    </location>
</feature>
<evidence type="ECO:0000313" key="5">
    <source>
        <dbReference type="EnsemblMetazoa" id="CapteP192260"/>
    </source>
</evidence>
<name>R7T393_CAPTE</name>
<evidence type="ECO:0000313" key="4">
    <source>
        <dbReference type="EMBL" id="ELT87051.1"/>
    </source>
</evidence>
<feature type="compositionally biased region" description="Basic residues" evidence="1">
    <location>
        <begin position="112"/>
        <end position="122"/>
    </location>
</feature>
<dbReference type="HOGENOM" id="CLU_757042_0_0_1"/>
<reference evidence="4 6" key="2">
    <citation type="journal article" date="2013" name="Nature">
        <title>Insights into bilaterian evolution from three spiralian genomes.</title>
        <authorList>
            <person name="Simakov O."/>
            <person name="Marletaz F."/>
            <person name="Cho S.J."/>
            <person name="Edsinger-Gonzales E."/>
            <person name="Havlak P."/>
            <person name="Hellsten U."/>
            <person name="Kuo D.H."/>
            <person name="Larsson T."/>
            <person name="Lv J."/>
            <person name="Arendt D."/>
            <person name="Savage R."/>
            <person name="Osoegawa K."/>
            <person name="de Jong P."/>
            <person name="Grimwood J."/>
            <person name="Chapman J.A."/>
            <person name="Shapiro H."/>
            <person name="Aerts A."/>
            <person name="Otillar R.P."/>
            <person name="Terry A.Y."/>
            <person name="Boore J.L."/>
            <person name="Grigoriev I.V."/>
            <person name="Lindberg D.R."/>
            <person name="Seaver E.C."/>
            <person name="Weisblat D.A."/>
            <person name="Putnam N.H."/>
            <person name="Rokhsar D.S."/>
        </authorList>
    </citation>
    <scope>NUCLEOTIDE SEQUENCE</scope>
    <source>
        <strain evidence="4 6">I ESC-2004</strain>
    </source>
</reference>
<reference evidence="6" key="1">
    <citation type="submission" date="2012-12" db="EMBL/GenBank/DDBJ databases">
        <authorList>
            <person name="Hellsten U."/>
            <person name="Grimwood J."/>
            <person name="Chapman J.A."/>
            <person name="Shapiro H."/>
            <person name="Aerts A."/>
            <person name="Otillar R.P."/>
            <person name="Terry A.Y."/>
            <person name="Boore J.L."/>
            <person name="Simakov O."/>
            <person name="Marletaz F."/>
            <person name="Cho S.-J."/>
            <person name="Edsinger-Gonzales E."/>
            <person name="Havlak P."/>
            <person name="Kuo D.-H."/>
            <person name="Larsson T."/>
            <person name="Lv J."/>
            <person name="Arendt D."/>
            <person name="Savage R."/>
            <person name="Osoegawa K."/>
            <person name="de Jong P."/>
            <person name="Lindberg D.R."/>
            <person name="Seaver E.C."/>
            <person name="Weisblat D.A."/>
            <person name="Putnam N.H."/>
            <person name="Grigoriev I.V."/>
            <person name="Rokhsar D.S."/>
        </authorList>
    </citation>
    <scope>NUCLEOTIDE SEQUENCE</scope>
    <source>
        <strain evidence="6">I ESC-2004</strain>
    </source>
</reference>
<dbReference type="OMA" id="KLPEWQN"/>
<keyword evidence="2" id="KW-0812">Transmembrane</keyword>
<dbReference type="EMBL" id="AMQN01016089">
    <property type="status" value="NOT_ANNOTATED_CDS"/>
    <property type="molecule type" value="Genomic_DNA"/>
</dbReference>